<proteinExistence type="predicted"/>
<dbReference type="EMBL" id="CM001219">
    <property type="protein sequence ID" value="AES74080.1"/>
    <property type="molecule type" value="Genomic_DNA"/>
</dbReference>
<evidence type="ECO:0000313" key="2">
    <source>
        <dbReference type="EnsemblPlants" id="AES74080"/>
    </source>
</evidence>
<reference evidence="2" key="3">
    <citation type="submission" date="2015-04" db="UniProtKB">
        <authorList>
            <consortium name="EnsemblPlants"/>
        </authorList>
    </citation>
    <scope>IDENTIFICATION</scope>
    <source>
        <strain evidence="2">cv. Jemalong A17</strain>
    </source>
</reference>
<organism evidence="1 3">
    <name type="scientific">Medicago truncatula</name>
    <name type="common">Barrel medic</name>
    <name type="synonym">Medicago tribuloides</name>
    <dbReference type="NCBI Taxonomy" id="3880"/>
    <lineage>
        <taxon>Eukaryota</taxon>
        <taxon>Viridiplantae</taxon>
        <taxon>Streptophyta</taxon>
        <taxon>Embryophyta</taxon>
        <taxon>Tracheophyta</taxon>
        <taxon>Spermatophyta</taxon>
        <taxon>Magnoliopsida</taxon>
        <taxon>eudicotyledons</taxon>
        <taxon>Gunneridae</taxon>
        <taxon>Pentapetalae</taxon>
        <taxon>rosids</taxon>
        <taxon>fabids</taxon>
        <taxon>Fabales</taxon>
        <taxon>Fabaceae</taxon>
        <taxon>Papilionoideae</taxon>
        <taxon>50 kb inversion clade</taxon>
        <taxon>NPAAA clade</taxon>
        <taxon>Hologalegina</taxon>
        <taxon>IRL clade</taxon>
        <taxon>Trifolieae</taxon>
        <taxon>Medicago</taxon>
    </lineage>
</organism>
<gene>
    <name evidence="1" type="ordered locus">MTR_3g114680</name>
</gene>
<dbReference type="PaxDb" id="3880-AES74080"/>
<dbReference type="HOGENOM" id="CLU_1818706_0_0_1"/>
<evidence type="ECO:0000313" key="1">
    <source>
        <dbReference type="EMBL" id="AES74080.1"/>
    </source>
</evidence>
<dbReference type="AlphaFoldDB" id="G7J5W2"/>
<dbReference type="Proteomes" id="UP000002051">
    <property type="component" value="Chromosome 3"/>
</dbReference>
<protein>
    <submittedName>
        <fullName evidence="1 2">Uncharacterized protein</fullName>
    </submittedName>
</protein>
<reference evidence="1 3" key="1">
    <citation type="journal article" date="2011" name="Nature">
        <title>The Medicago genome provides insight into the evolution of rhizobial symbioses.</title>
        <authorList>
            <person name="Young N.D."/>
            <person name="Debelle F."/>
            <person name="Oldroyd G.E."/>
            <person name="Geurts R."/>
            <person name="Cannon S.B."/>
            <person name="Udvardi M.K."/>
            <person name="Benedito V.A."/>
            <person name="Mayer K.F."/>
            <person name="Gouzy J."/>
            <person name="Schoof H."/>
            <person name="Van de Peer Y."/>
            <person name="Proost S."/>
            <person name="Cook D.R."/>
            <person name="Meyers B.C."/>
            <person name="Spannagl M."/>
            <person name="Cheung F."/>
            <person name="De Mita S."/>
            <person name="Krishnakumar V."/>
            <person name="Gundlach H."/>
            <person name="Zhou S."/>
            <person name="Mudge J."/>
            <person name="Bharti A.K."/>
            <person name="Murray J.D."/>
            <person name="Naoumkina M.A."/>
            <person name="Rosen B."/>
            <person name="Silverstein K.A."/>
            <person name="Tang H."/>
            <person name="Rombauts S."/>
            <person name="Zhao P.X."/>
            <person name="Zhou P."/>
            <person name="Barbe V."/>
            <person name="Bardou P."/>
            <person name="Bechner M."/>
            <person name="Bellec A."/>
            <person name="Berger A."/>
            <person name="Berges H."/>
            <person name="Bidwell S."/>
            <person name="Bisseling T."/>
            <person name="Choisne N."/>
            <person name="Couloux A."/>
            <person name="Denny R."/>
            <person name="Deshpande S."/>
            <person name="Dai X."/>
            <person name="Doyle J.J."/>
            <person name="Dudez A.M."/>
            <person name="Farmer A.D."/>
            <person name="Fouteau S."/>
            <person name="Franken C."/>
            <person name="Gibelin C."/>
            <person name="Gish J."/>
            <person name="Goldstein S."/>
            <person name="Gonzalez A.J."/>
            <person name="Green P.J."/>
            <person name="Hallab A."/>
            <person name="Hartog M."/>
            <person name="Hua A."/>
            <person name="Humphray S.J."/>
            <person name="Jeong D.H."/>
            <person name="Jing Y."/>
            <person name="Jocker A."/>
            <person name="Kenton S.M."/>
            <person name="Kim D.J."/>
            <person name="Klee K."/>
            <person name="Lai H."/>
            <person name="Lang C."/>
            <person name="Lin S."/>
            <person name="Macmil S.L."/>
            <person name="Magdelenat G."/>
            <person name="Matthews L."/>
            <person name="McCorrison J."/>
            <person name="Monaghan E.L."/>
            <person name="Mun J.H."/>
            <person name="Najar F.Z."/>
            <person name="Nicholson C."/>
            <person name="Noirot C."/>
            <person name="O'Bleness M."/>
            <person name="Paule C.R."/>
            <person name="Poulain J."/>
            <person name="Prion F."/>
            <person name="Qin B."/>
            <person name="Qu C."/>
            <person name="Retzel E.F."/>
            <person name="Riddle C."/>
            <person name="Sallet E."/>
            <person name="Samain S."/>
            <person name="Samson N."/>
            <person name="Sanders I."/>
            <person name="Saurat O."/>
            <person name="Scarpelli C."/>
            <person name="Schiex T."/>
            <person name="Segurens B."/>
            <person name="Severin A.J."/>
            <person name="Sherrier D.J."/>
            <person name="Shi R."/>
            <person name="Sims S."/>
            <person name="Singer S.R."/>
            <person name="Sinharoy S."/>
            <person name="Sterck L."/>
            <person name="Viollet A."/>
            <person name="Wang B.B."/>
            <person name="Wang K."/>
            <person name="Wang M."/>
            <person name="Wang X."/>
            <person name="Warfsmann J."/>
            <person name="Weissenbach J."/>
            <person name="White D.D."/>
            <person name="White J.D."/>
            <person name="Wiley G.B."/>
            <person name="Wincker P."/>
            <person name="Xing Y."/>
            <person name="Yang L."/>
            <person name="Yao Z."/>
            <person name="Ying F."/>
            <person name="Zhai J."/>
            <person name="Zhou L."/>
            <person name="Zuber A."/>
            <person name="Denarie J."/>
            <person name="Dixon R.A."/>
            <person name="May G.D."/>
            <person name="Schwartz D.C."/>
            <person name="Rogers J."/>
            <person name="Quetier F."/>
            <person name="Town C.D."/>
            <person name="Roe B.A."/>
        </authorList>
    </citation>
    <scope>NUCLEOTIDE SEQUENCE [LARGE SCALE GENOMIC DNA]</scope>
    <source>
        <strain evidence="1">A17</strain>
        <strain evidence="2 3">cv. Jemalong A17</strain>
    </source>
</reference>
<reference evidence="1 3" key="2">
    <citation type="journal article" date="2014" name="BMC Genomics">
        <title>An improved genome release (version Mt4.0) for the model legume Medicago truncatula.</title>
        <authorList>
            <person name="Tang H."/>
            <person name="Krishnakumar V."/>
            <person name="Bidwell S."/>
            <person name="Rosen B."/>
            <person name="Chan A."/>
            <person name="Zhou S."/>
            <person name="Gentzbittel L."/>
            <person name="Childs K.L."/>
            <person name="Yandell M."/>
            <person name="Gundlach H."/>
            <person name="Mayer K.F."/>
            <person name="Schwartz D.C."/>
            <person name="Town C.D."/>
        </authorList>
    </citation>
    <scope>GENOME REANNOTATION</scope>
    <source>
        <strain evidence="2 3">cv. Jemalong A17</strain>
    </source>
</reference>
<dbReference type="EnsemblPlants" id="AES74080">
    <property type="protein sequence ID" value="AES74080"/>
    <property type="gene ID" value="MTR_3g114680"/>
</dbReference>
<sequence>MVLIYTPVFAIVAGKINMKLNVCVIHLWFVPDYNKVEENLVLDDERLLQGHGKNMKEDYPTIPRSDVSLNNKGHNRLIYDELRYDINKLGKEHRPLGCVWFLYAMISRVTWRNGLKILLIDENSDCINTTSNVVYQEIFQNV</sequence>
<name>G7J5W2_MEDTR</name>
<accession>G7J5W2</accession>
<keyword evidence="3" id="KW-1185">Reference proteome</keyword>
<evidence type="ECO:0000313" key="3">
    <source>
        <dbReference type="Proteomes" id="UP000002051"/>
    </source>
</evidence>